<keyword evidence="10" id="KW-0275">Fatty acid biosynthesis</keyword>
<dbReference type="SUPFAM" id="SSF51735">
    <property type="entry name" value="NAD(P)-binding Rossmann-fold domains"/>
    <property type="match status" value="1"/>
</dbReference>
<evidence type="ECO:0000256" key="18">
    <source>
        <dbReference type="ARBA" id="ARBA00049251"/>
    </source>
</evidence>
<dbReference type="KEGG" id="tmu:101361263"/>
<dbReference type="Proteomes" id="UP000248480">
    <property type="component" value="Unplaced"/>
</dbReference>
<dbReference type="PANTHER" id="PTHR24317">
    <property type="entry name" value="PEROXISOMAL TRANS-2-ENOYL-COA REDUCTASE"/>
    <property type="match status" value="1"/>
</dbReference>
<dbReference type="Gene3D" id="3.40.50.720">
    <property type="entry name" value="NAD(P)-binding Rossmann-like Domain"/>
    <property type="match status" value="1"/>
</dbReference>
<evidence type="ECO:0000256" key="14">
    <source>
        <dbReference type="ARBA" id="ARBA00041063"/>
    </source>
</evidence>
<keyword evidence="5" id="KW-0276">Fatty acid metabolism</keyword>
<comment type="catalytic activity">
    <reaction evidence="16">
        <text>(2E)-tetradecenoyl-CoA + NADPH + H(+) = tetradecanoyl-CoA + NADP(+)</text>
        <dbReference type="Rhea" id="RHEA:44968"/>
        <dbReference type="ChEBI" id="CHEBI:15378"/>
        <dbReference type="ChEBI" id="CHEBI:57385"/>
        <dbReference type="ChEBI" id="CHEBI:57783"/>
        <dbReference type="ChEBI" id="CHEBI:58349"/>
        <dbReference type="ChEBI" id="CHEBI:61405"/>
    </reaction>
    <physiologicalReaction direction="left-to-right" evidence="16">
        <dbReference type="Rhea" id="RHEA:44969"/>
    </physiologicalReaction>
</comment>
<keyword evidence="6" id="KW-0521">NADP</keyword>
<dbReference type="Pfam" id="PF00106">
    <property type="entry name" value="adh_short"/>
    <property type="match status" value="1"/>
</dbReference>
<evidence type="ECO:0000256" key="10">
    <source>
        <dbReference type="ARBA" id="ARBA00023160"/>
    </source>
</evidence>
<comment type="pathway">
    <text evidence="2">Lipid metabolism; fatty acid biosynthesis.</text>
</comment>
<evidence type="ECO:0000256" key="13">
    <source>
        <dbReference type="ARBA" id="ARBA00038849"/>
    </source>
</evidence>
<evidence type="ECO:0000313" key="22">
    <source>
        <dbReference type="Proteomes" id="UP000248480"/>
    </source>
</evidence>
<evidence type="ECO:0000256" key="8">
    <source>
        <dbReference type="ARBA" id="ARBA00023098"/>
    </source>
</evidence>
<gene>
    <name evidence="23" type="primary">PECR</name>
</gene>
<evidence type="ECO:0000256" key="20">
    <source>
        <dbReference type="ARBA" id="ARBA00049559"/>
    </source>
</evidence>
<evidence type="ECO:0000256" key="5">
    <source>
        <dbReference type="ARBA" id="ARBA00022832"/>
    </source>
</evidence>
<comment type="subunit">
    <text evidence="12">Interacts with PEX5, probably required to target it into peroxisomes.</text>
</comment>
<keyword evidence="22" id="KW-1185">Reference proteome</keyword>
<dbReference type="InterPro" id="IPR052388">
    <property type="entry name" value="Peroxisomal_t2-enoyl-CoA_red"/>
</dbReference>
<keyword evidence="9" id="KW-0576">Peroxisome</keyword>
<evidence type="ECO:0000313" key="23">
    <source>
        <dbReference type="RefSeq" id="XP_023586961.1"/>
    </source>
</evidence>
<dbReference type="GeneID" id="101361263"/>
<evidence type="ECO:0000256" key="6">
    <source>
        <dbReference type="ARBA" id="ARBA00022857"/>
    </source>
</evidence>
<keyword evidence="8" id="KW-0443">Lipid metabolism</keyword>
<comment type="subcellular location">
    <subcellularLocation>
        <location evidence="1">Peroxisome</location>
    </subcellularLocation>
</comment>
<reference evidence="23" key="1">
    <citation type="submission" date="2025-08" db="UniProtKB">
        <authorList>
            <consortium name="RefSeq"/>
        </authorList>
    </citation>
    <scope>IDENTIFICATION</scope>
</reference>
<dbReference type="InParanoid" id="A0A2Y9R0F6"/>
<evidence type="ECO:0000256" key="7">
    <source>
        <dbReference type="ARBA" id="ARBA00023002"/>
    </source>
</evidence>
<comment type="catalytic activity">
    <reaction evidence="20">
        <text>(2E)-octenoyl-CoA + NADPH + H(+) = octanoyl-CoA + NADP(+)</text>
        <dbReference type="Rhea" id="RHEA:44952"/>
        <dbReference type="ChEBI" id="CHEBI:15378"/>
        <dbReference type="ChEBI" id="CHEBI:57386"/>
        <dbReference type="ChEBI" id="CHEBI:57783"/>
        <dbReference type="ChEBI" id="CHEBI:58349"/>
        <dbReference type="ChEBI" id="CHEBI:62242"/>
    </reaction>
    <physiologicalReaction direction="left-to-right" evidence="20">
        <dbReference type="Rhea" id="RHEA:44953"/>
    </physiologicalReaction>
</comment>
<evidence type="ECO:0000256" key="19">
    <source>
        <dbReference type="ARBA" id="ARBA00049386"/>
    </source>
</evidence>
<evidence type="ECO:0000256" key="17">
    <source>
        <dbReference type="ARBA" id="ARBA00049108"/>
    </source>
</evidence>
<protein>
    <recommendedName>
        <fullName evidence="14">Peroxisomal trans-2-enoyl-CoA reductase</fullName>
        <ecNumber evidence="13">1.3.1.38</ecNumber>
    </recommendedName>
</protein>
<evidence type="ECO:0000256" key="21">
    <source>
        <dbReference type="RuleBase" id="RU000363"/>
    </source>
</evidence>
<dbReference type="InterPro" id="IPR036291">
    <property type="entry name" value="NAD(P)-bd_dom_sf"/>
</dbReference>
<evidence type="ECO:0000256" key="4">
    <source>
        <dbReference type="ARBA" id="ARBA00022553"/>
    </source>
</evidence>
<dbReference type="PRINTS" id="PR00081">
    <property type="entry name" value="GDHRDH"/>
</dbReference>
<keyword evidence="4" id="KW-0597">Phosphoprotein</keyword>
<evidence type="ECO:0000256" key="2">
    <source>
        <dbReference type="ARBA" id="ARBA00005194"/>
    </source>
</evidence>
<comment type="catalytic activity">
    <reaction evidence="17">
        <text>(2E)-hexenoyl-CoA + NADPH + H(+) = hexanoyl-CoA + NADP(+)</text>
        <dbReference type="Rhea" id="RHEA:44956"/>
        <dbReference type="ChEBI" id="CHEBI:15378"/>
        <dbReference type="ChEBI" id="CHEBI:57783"/>
        <dbReference type="ChEBI" id="CHEBI:58349"/>
        <dbReference type="ChEBI" id="CHEBI:62077"/>
        <dbReference type="ChEBI" id="CHEBI:62620"/>
    </reaction>
    <physiologicalReaction direction="left-to-right" evidence="17">
        <dbReference type="Rhea" id="RHEA:44957"/>
    </physiologicalReaction>
</comment>
<dbReference type="CTD" id="55825"/>
<dbReference type="STRING" id="127582.A0A2Y9R0F6"/>
<comment type="similarity">
    <text evidence="21">Belongs to the short-chain dehydrogenases/reductases (SDR) family.</text>
</comment>
<dbReference type="GO" id="GO:0005777">
    <property type="term" value="C:peroxisome"/>
    <property type="evidence" value="ECO:0007669"/>
    <property type="project" value="UniProtKB-SubCell"/>
</dbReference>
<dbReference type="AlphaFoldDB" id="A0A2Y9R0F6"/>
<accession>A0A2Y9R0F6</accession>
<evidence type="ECO:0000256" key="11">
    <source>
        <dbReference type="ARBA" id="ARBA00037124"/>
    </source>
</evidence>
<evidence type="ECO:0000256" key="3">
    <source>
        <dbReference type="ARBA" id="ARBA00022516"/>
    </source>
</evidence>
<dbReference type="EC" id="1.3.1.38" evidence="13"/>
<dbReference type="GO" id="GO:0033306">
    <property type="term" value="P:phytol metabolic process"/>
    <property type="evidence" value="ECO:0007669"/>
    <property type="project" value="TreeGrafter"/>
</dbReference>
<comment type="catalytic activity">
    <reaction evidence="18">
        <text>a (2E)-enoyl-CoA + NADPH + H(+) = a 2,3-saturated acyl-CoA + NADP(+)</text>
        <dbReference type="Rhea" id="RHEA:33763"/>
        <dbReference type="ChEBI" id="CHEBI:15378"/>
        <dbReference type="ChEBI" id="CHEBI:57783"/>
        <dbReference type="ChEBI" id="CHEBI:58349"/>
        <dbReference type="ChEBI" id="CHEBI:58856"/>
        <dbReference type="ChEBI" id="CHEBI:65111"/>
        <dbReference type="EC" id="1.3.1.38"/>
    </reaction>
    <physiologicalReaction direction="left-to-right" evidence="18">
        <dbReference type="Rhea" id="RHEA:33764"/>
    </physiologicalReaction>
</comment>
<dbReference type="GO" id="GO:0006633">
    <property type="term" value="P:fatty acid biosynthetic process"/>
    <property type="evidence" value="ECO:0007669"/>
    <property type="project" value="UniProtKB-KW"/>
</dbReference>
<comment type="catalytic activity">
    <reaction evidence="19">
        <text>(2E)-decenoyl-CoA + NADPH + H(+) = decanoyl-CoA + NADP(+)</text>
        <dbReference type="Rhea" id="RHEA:44960"/>
        <dbReference type="ChEBI" id="CHEBI:15378"/>
        <dbReference type="ChEBI" id="CHEBI:57783"/>
        <dbReference type="ChEBI" id="CHEBI:58349"/>
        <dbReference type="ChEBI" id="CHEBI:61406"/>
        <dbReference type="ChEBI" id="CHEBI:61430"/>
    </reaction>
    <physiologicalReaction direction="left-to-right" evidence="19">
        <dbReference type="Rhea" id="RHEA:44961"/>
    </physiologicalReaction>
</comment>
<evidence type="ECO:0000256" key="1">
    <source>
        <dbReference type="ARBA" id="ARBA00004275"/>
    </source>
</evidence>
<dbReference type="GO" id="GO:0019166">
    <property type="term" value="F:trans-2-enoyl-CoA reductase (NADPH) activity"/>
    <property type="evidence" value="ECO:0007669"/>
    <property type="project" value="UniProtKB-EC"/>
</dbReference>
<keyword evidence="7" id="KW-0560">Oxidoreductase</keyword>
<dbReference type="RefSeq" id="XP_023586961.1">
    <property type="nucleotide sequence ID" value="XM_023731193.1"/>
</dbReference>
<proteinExistence type="inferred from homology"/>
<evidence type="ECO:0000256" key="12">
    <source>
        <dbReference type="ARBA" id="ARBA00038622"/>
    </source>
</evidence>
<dbReference type="PRINTS" id="PR00080">
    <property type="entry name" value="SDRFAMILY"/>
</dbReference>
<evidence type="ECO:0000256" key="15">
    <source>
        <dbReference type="ARBA" id="ARBA00047570"/>
    </source>
</evidence>
<organism evidence="22 23">
    <name type="scientific">Trichechus manatus latirostris</name>
    <name type="common">Florida manatee</name>
    <dbReference type="NCBI Taxonomy" id="127582"/>
    <lineage>
        <taxon>Eukaryota</taxon>
        <taxon>Metazoa</taxon>
        <taxon>Chordata</taxon>
        <taxon>Craniata</taxon>
        <taxon>Vertebrata</taxon>
        <taxon>Euteleostomi</taxon>
        <taxon>Mammalia</taxon>
        <taxon>Eutheria</taxon>
        <taxon>Afrotheria</taxon>
        <taxon>Sirenia</taxon>
        <taxon>Trichechidae</taxon>
        <taxon>Trichechus</taxon>
    </lineage>
</organism>
<comment type="catalytic activity">
    <reaction evidence="15">
        <text>(2E)-dodecenoyl-CoA + NADPH + H(+) = dodecanoyl-CoA + NADP(+)</text>
        <dbReference type="Rhea" id="RHEA:44964"/>
        <dbReference type="ChEBI" id="CHEBI:15378"/>
        <dbReference type="ChEBI" id="CHEBI:57330"/>
        <dbReference type="ChEBI" id="CHEBI:57375"/>
        <dbReference type="ChEBI" id="CHEBI:57783"/>
        <dbReference type="ChEBI" id="CHEBI:58349"/>
    </reaction>
    <physiologicalReaction direction="left-to-right" evidence="15">
        <dbReference type="Rhea" id="RHEA:44965"/>
    </physiologicalReaction>
</comment>
<dbReference type="PANTHER" id="PTHR24317:SF7">
    <property type="entry name" value="PEROXISOMAL TRANS-2-ENOYL-COA REDUCTASE"/>
    <property type="match status" value="1"/>
</dbReference>
<name>A0A2Y9R0F6_TRIMA</name>
<sequence length="403" mass="42258">MFSETAAGGGCGGSGSSADQGDAAAAGAGLQGGAEPGWSRLVLPHLGRSAAVAFANNIKSCLAAGLLRDQVAIVTGGGTGIGKAITPELLHLGCNVVIASRKFDRLKSAAEELKASLPPTSQAQVTPIQCNIRKEEEVNNLVKSTLDVYGKINILVNNGGGQFLSPAEHISSKGWHAVIETNLMGTFYMCKVVYNSWMKKHGGSIVNITASFDQGIPNAAHSGAARAGVHNFTRTLALEWSSSGIRINCVAPGDGETGSAGTGKTAGKLQLLLQKRAATARVGKCCRVTLTEPQTGSTPMHTVGFMLQSCALRCVYSGMQSCENWGVSAFTYARVCFCFQISSLVCFLLSPAASYITGQVVKVDGGHSLYIQSYTIPDHDNWPEGIGDLSAVKRLKESFKVKL</sequence>
<evidence type="ECO:0000256" key="9">
    <source>
        <dbReference type="ARBA" id="ARBA00023140"/>
    </source>
</evidence>
<dbReference type="InterPro" id="IPR002347">
    <property type="entry name" value="SDR_fam"/>
</dbReference>
<dbReference type="FunCoup" id="A0A2Y9R0F6">
    <property type="interactions" value="329"/>
</dbReference>
<keyword evidence="3" id="KW-0444">Lipid biosynthesis</keyword>
<evidence type="ECO:0000256" key="16">
    <source>
        <dbReference type="ARBA" id="ARBA00048686"/>
    </source>
</evidence>
<comment type="function">
    <text evidence="11">Participates in chain elongation of fatty acids. Catalyzes the reduction of trans-2-enoyl-CoAs of varying chain lengths from 6:1 to 16:1, having maximum activity with 10:1 CoA. Has no 2,4-dienoyl-CoA reductase activity.</text>
</comment>